<gene>
    <name evidence="7" type="ORF">M0L20_21395</name>
</gene>
<comment type="caution">
    <text evidence="7">The sequence shown here is derived from an EMBL/GenBank/DDBJ whole genome shotgun (WGS) entry which is preliminary data.</text>
</comment>
<evidence type="ECO:0000256" key="3">
    <source>
        <dbReference type="ARBA" id="ARBA00023125"/>
    </source>
</evidence>
<dbReference type="CDD" id="cd08411">
    <property type="entry name" value="PBP2_OxyR"/>
    <property type="match status" value="1"/>
</dbReference>
<dbReference type="InterPro" id="IPR000847">
    <property type="entry name" value="LysR_HTH_N"/>
</dbReference>
<sequence>MTISQLEYIVAVDTHRHFATAADSCHVTQPTLSMQIQKLEDELGILVFDRSKQPVVPTEAGQAVLAQAREVLRAARRIPEIVSESKNDFQGELKIGIIPTLAPYLLPYFIGEFIDKYPAVSVQIQELVTEQIIERLRNGLIDVGLVVTPLAENGITEVTLFKEPFVVYAADSHPLSRKQDVDLDDLQTAGLWLLTEGHCFRNQVMNICGADRKANGSALRYETGSLETLIKLIDKQDGFTLLPYLATFDMDETRRARTRPFTAPQPVREVSLVMHRSFLKRKLINALKQEILDHLPKQLLEESAGEQVVSVSQKDAR</sequence>
<accession>A0ABT0HS30</accession>
<evidence type="ECO:0000256" key="4">
    <source>
        <dbReference type="ARBA" id="ARBA00023159"/>
    </source>
</evidence>
<proteinExistence type="inferred from homology"/>
<evidence type="ECO:0000313" key="7">
    <source>
        <dbReference type="EMBL" id="MCK8494438.1"/>
    </source>
</evidence>
<dbReference type="PRINTS" id="PR00039">
    <property type="entry name" value="HTHLYSR"/>
</dbReference>
<feature type="domain" description="HTH lysR-type" evidence="6">
    <location>
        <begin position="1"/>
        <end position="58"/>
    </location>
</feature>
<dbReference type="Proteomes" id="UP001202180">
    <property type="component" value="Unassembled WGS sequence"/>
</dbReference>
<dbReference type="PANTHER" id="PTHR30346">
    <property type="entry name" value="TRANSCRIPTIONAL DUAL REGULATOR HCAR-RELATED"/>
    <property type="match status" value="1"/>
</dbReference>
<dbReference type="Pfam" id="PF00126">
    <property type="entry name" value="HTH_1"/>
    <property type="match status" value="1"/>
</dbReference>
<dbReference type="Pfam" id="PF03466">
    <property type="entry name" value="LysR_substrate"/>
    <property type="match status" value="1"/>
</dbReference>
<evidence type="ECO:0000256" key="5">
    <source>
        <dbReference type="ARBA" id="ARBA00023163"/>
    </source>
</evidence>
<dbReference type="PANTHER" id="PTHR30346:SF26">
    <property type="entry name" value="HYDROGEN PEROXIDE-INDUCIBLE GENES ACTIVATOR"/>
    <property type="match status" value="1"/>
</dbReference>
<protein>
    <submittedName>
        <fullName evidence="7">LysR substrate-binding domain-containing protein</fullName>
    </submittedName>
</protein>
<comment type="similarity">
    <text evidence="1">Belongs to the LysR transcriptional regulatory family.</text>
</comment>
<dbReference type="InterPro" id="IPR036388">
    <property type="entry name" value="WH-like_DNA-bd_sf"/>
</dbReference>
<organism evidence="7 8">
    <name type="scientific">Spirosoma liriopis</name>
    <dbReference type="NCBI Taxonomy" id="2937440"/>
    <lineage>
        <taxon>Bacteria</taxon>
        <taxon>Pseudomonadati</taxon>
        <taxon>Bacteroidota</taxon>
        <taxon>Cytophagia</taxon>
        <taxon>Cytophagales</taxon>
        <taxon>Cytophagaceae</taxon>
        <taxon>Spirosoma</taxon>
    </lineage>
</organism>
<dbReference type="Gene3D" id="1.10.10.10">
    <property type="entry name" value="Winged helix-like DNA-binding domain superfamily/Winged helix DNA-binding domain"/>
    <property type="match status" value="1"/>
</dbReference>
<keyword evidence="2" id="KW-0805">Transcription regulation</keyword>
<dbReference type="SUPFAM" id="SSF46785">
    <property type="entry name" value="Winged helix' DNA-binding domain"/>
    <property type="match status" value="1"/>
</dbReference>
<dbReference type="RefSeq" id="WP_248478956.1">
    <property type="nucleotide sequence ID" value="NZ_JALPRF010000003.1"/>
</dbReference>
<dbReference type="InterPro" id="IPR005119">
    <property type="entry name" value="LysR_subst-bd"/>
</dbReference>
<keyword evidence="4" id="KW-0010">Activator</keyword>
<keyword evidence="5" id="KW-0804">Transcription</keyword>
<dbReference type="PROSITE" id="PS50931">
    <property type="entry name" value="HTH_LYSR"/>
    <property type="match status" value="1"/>
</dbReference>
<dbReference type="Gene3D" id="3.40.190.10">
    <property type="entry name" value="Periplasmic binding protein-like II"/>
    <property type="match status" value="2"/>
</dbReference>
<evidence type="ECO:0000259" key="6">
    <source>
        <dbReference type="PROSITE" id="PS50931"/>
    </source>
</evidence>
<evidence type="ECO:0000313" key="8">
    <source>
        <dbReference type="Proteomes" id="UP001202180"/>
    </source>
</evidence>
<dbReference type="EMBL" id="JALPRF010000003">
    <property type="protein sequence ID" value="MCK8494438.1"/>
    <property type="molecule type" value="Genomic_DNA"/>
</dbReference>
<evidence type="ECO:0000256" key="1">
    <source>
        <dbReference type="ARBA" id="ARBA00009437"/>
    </source>
</evidence>
<name>A0ABT0HS30_9BACT</name>
<keyword evidence="3" id="KW-0238">DNA-binding</keyword>
<dbReference type="InterPro" id="IPR036390">
    <property type="entry name" value="WH_DNA-bd_sf"/>
</dbReference>
<reference evidence="7 8" key="1">
    <citation type="submission" date="2022-04" db="EMBL/GenBank/DDBJ databases">
        <title>Spirosoma sp. strain RP8 genome sequencing and assembly.</title>
        <authorList>
            <person name="Jung Y."/>
        </authorList>
    </citation>
    <scope>NUCLEOTIDE SEQUENCE [LARGE SCALE GENOMIC DNA]</scope>
    <source>
        <strain evidence="7 8">RP8</strain>
    </source>
</reference>
<dbReference type="SUPFAM" id="SSF53850">
    <property type="entry name" value="Periplasmic binding protein-like II"/>
    <property type="match status" value="1"/>
</dbReference>
<evidence type="ECO:0000256" key="2">
    <source>
        <dbReference type="ARBA" id="ARBA00023015"/>
    </source>
</evidence>
<keyword evidence="8" id="KW-1185">Reference proteome</keyword>